<evidence type="ECO:0000313" key="20">
    <source>
        <dbReference type="EMBL" id="GGE44112.1"/>
    </source>
</evidence>
<dbReference type="NCBIfam" id="TIGR00326">
    <property type="entry name" value="eubact_ribD"/>
    <property type="match status" value="1"/>
</dbReference>
<evidence type="ECO:0000256" key="3">
    <source>
        <dbReference type="ARBA" id="ARBA00004910"/>
    </source>
</evidence>
<gene>
    <name evidence="20" type="primary">ribD</name>
    <name evidence="20" type="ORF">GCM10011391_23630</name>
</gene>
<dbReference type="InterPro" id="IPR011549">
    <property type="entry name" value="RibD_C"/>
</dbReference>
<comment type="pathway">
    <text evidence="2 15">Cofactor biosynthesis; riboflavin biosynthesis; 5-amino-6-(D-ribitylamino)uracil from GTP: step 2/4.</text>
</comment>
<feature type="binding site" evidence="17">
    <location>
        <position position="170"/>
    </location>
    <ligand>
        <name>NADP(+)</name>
        <dbReference type="ChEBI" id="CHEBI:58349"/>
    </ligand>
</feature>
<dbReference type="PIRSF" id="PIRSF006769">
    <property type="entry name" value="RibD"/>
    <property type="match status" value="1"/>
</dbReference>
<feature type="binding site" evidence="17">
    <location>
        <position position="154"/>
    </location>
    <ligand>
        <name>NADP(+)</name>
        <dbReference type="ChEBI" id="CHEBI:58349"/>
    </ligand>
</feature>
<dbReference type="GO" id="GO:0008270">
    <property type="term" value="F:zinc ion binding"/>
    <property type="evidence" value="ECO:0007669"/>
    <property type="project" value="InterPro"/>
</dbReference>
<dbReference type="UniPathway" id="UPA00275">
    <property type="reaction ID" value="UER00401"/>
</dbReference>
<dbReference type="Gene3D" id="3.40.140.10">
    <property type="entry name" value="Cytidine Deaminase, domain 2"/>
    <property type="match status" value="1"/>
</dbReference>
<dbReference type="SUPFAM" id="SSF53597">
    <property type="entry name" value="Dihydrofolate reductase-like"/>
    <property type="match status" value="1"/>
</dbReference>
<evidence type="ECO:0000313" key="21">
    <source>
        <dbReference type="Proteomes" id="UP000628775"/>
    </source>
</evidence>
<dbReference type="EMBL" id="BMIR01000010">
    <property type="protein sequence ID" value="GGE44112.1"/>
    <property type="molecule type" value="Genomic_DNA"/>
</dbReference>
<feature type="binding site" evidence="17">
    <location>
        <begin position="294"/>
        <end position="300"/>
    </location>
    <ligand>
        <name>NADP(+)</name>
        <dbReference type="ChEBI" id="CHEBI:58349"/>
    </ligand>
</feature>
<reference evidence="20" key="1">
    <citation type="journal article" date="2014" name="Int. J. Syst. Evol. Microbiol.">
        <title>Complete genome sequence of Corynebacterium casei LMG S-19264T (=DSM 44701T), isolated from a smear-ripened cheese.</title>
        <authorList>
            <consortium name="US DOE Joint Genome Institute (JGI-PGF)"/>
            <person name="Walter F."/>
            <person name="Albersmeier A."/>
            <person name="Kalinowski J."/>
            <person name="Ruckert C."/>
        </authorList>
    </citation>
    <scope>NUCLEOTIDE SEQUENCE</scope>
    <source>
        <strain evidence="20">CGMCC 1.15371</strain>
    </source>
</reference>
<dbReference type="AlphaFoldDB" id="A0A8J2YID7"/>
<keyword evidence="12" id="KW-0511">Multifunctional enzyme</keyword>
<evidence type="ECO:0000256" key="4">
    <source>
        <dbReference type="ARBA" id="ARBA00005259"/>
    </source>
</evidence>
<dbReference type="GO" id="GO:0009231">
    <property type="term" value="P:riboflavin biosynthetic process"/>
    <property type="evidence" value="ECO:0007669"/>
    <property type="project" value="UniProtKB-UniPathway"/>
</dbReference>
<dbReference type="GO" id="GO:0008703">
    <property type="term" value="F:5-amino-6-(5-phosphoribosylamino)uracil reductase activity"/>
    <property type="evidence" value="ECO:0007669"/>
    <property type="project" value="UniProtKB-EC"/>
</dbReference>
<dbReference type="InterPro" id="IPR024072">
    <property type="entry name" value="DHFR-like_dom_sf"/>
</dbReference>
<feature type="binding site" evidence="17">
    <location>
        <position position="207"/>
    </location>
    <ligand>
        <name>substrate</name>
    </ligand>
</feature>
<evidence type="ECO:0000256" key="11">
    <source>
        <dbReference type="ARBA" id="ARBA00023002"/>
    </source>
</evidence>
<evidence type="ECO:0000256" key="13">
    <source>
        <dbReference type="ARBA" id="ARBA00049861"/>
    </source>
</evidence>
<keyword evidence="8 15" id="KW-0378">Hydrolase</keyword>
<feature type="binding site" evidence="17">
    <location>
        <position position="204"/>
    </location>
    <ligand>
        <name>substrate</name>
    </ligand>
</feature>
<evidence type="ECO:0000256" key="14">
    <source>
        <dbReference type="ARBA" id="ARBA00049886"/>
    </source>
</evidence>
<evidence type="ECO:0000256" key="17">
    <source>
        <dbReference type="PIRSR" id="PIRSR006769-2"/>
    </source>
</evidence>
<evidence type="ECO:0000256" key="6">
    <source>
        <dbReference type="ARBA" id="ARBA00022619"/>
    </source>
</evidence>
<name>A0A8J2YID7_9BACL</name>
<evidence type="ECO:0000256" key="12">
    <source>
        <dbReference type="ARBA" id="ARBA00023268"/>
    </source>
</evidence>
<dbReference type="Gene3D" id="3.40.430.10">
    <property type="entry name" value="Dihydrofolate Reductase, subunit A"/>
    <property type="match status" value="1"/>
</dbReference>
<evidence type="ECO:0000256" key="18">
    <source>
        <dbReference type="PIRSR" id="PIRSR006769-3"/>
    </source>
</evidence>
<dbReference type="PANTHER" id="PTHR38011:SF7">
    <property type="entry name" value="2,5-DIAMINO-6-RIBOSYLAMINO-4(3H)-PYRIMIDINONE 5'-PHOSPHATE REDUCTASE"/>
    <property type="match status" value="1"/>
</dbReference>
<dbReference type="PROSITE" id="PS51747">
    <property type="entry name" value="CYT_DCMP_DEAMINASES_2"/>
    <property type="match status" value="1"/>
</dbReference>
<dbReference type="InterPro" id="IPR016192">
    <property type="entry name" value="APOBEC/CMP_deaminase_Zn-bd"/>
</dbReference>
<organism evidence="20 21">
    <name type="scientific">Pullulanibacillus camelliae</name>
    <dbReference type="NCBI Taxonomy" id="1707096"/>
    <lineage>
        <taxon>Bacteria</taxon>
        <taxon>Bacillati</taxon>
        <taxon>Bacillota</taxon>
        <taxon>Bacilli</taxon>
        <taxon>Bacillales</taxon>
        <taxon>Sporolactobacillaceae</taxon>
        <taxon>Pullulanibacillus</taxon>
    </lineage>
</organism>
<keyword evidence="7 15" id="KW-0479">Metal-binding</keyword>
<feature type="binding site" evidence="18">
    <location>
        <position position="75"/>
    </location>
    <ligand>
        <name>Zn(2+)</name>
        <dbReference type="ChEBI" id="CHEBI:29105"/>
        <note>catalytic</note>
    </ligand>
</feature>
<feature type="binding site" evidence="17">
    <location>
        <position position="223"/>
    </location>
    <ligand>
        <name>NADP(+)</name>
        <dbReference type="ChEBI" id="CHEBI:58349"/>
    </ligand>
</feature>
<comment type="cofactor">
    <cofactor evidence="15 18">
        <name>Zn(2+)</name>
        <dbReference type="ChEBI" id="CHEBI:29105"/>
    </cofactor>
    <text evidence="15 18">Binds 1 zinc ion.</text>
</comment>
<sequence length="364" mass="39449">MTETRFMKMAIDIARQTIGQTSPNPVVGAVVVYKQHIVGIGAHLKAGEDHAEVHALRMAGQKAEGATVYVTLEPCSHTGRTPPCTDLLIQCKVKRVVIATLDPNPLVSGKGVQKLRAAGITVDVGLLEQEARTLNTRFFHYITTHTPYVTIKSATSLDGKIATATGQSQWITGPAAREDVHRYRHQHDAILVGVNTVIQDDPRLTTRLPEGDSKQPIRLILDSHLRTPLTAQVIQDKSAETWIITTQHPPKETLAKFQAENIQIISMPGTTINLEPLLKILGEHGITSVFVEGGAEVNGSFLRSGLFNQLILYMAPKLIGGRKAPAAFGGEGFAALEEALPLTITSVTTIDSDLKITACKKEKT</sequence>
<dbReference type="PROSITE" id="PS00903">
    <property type="entry name" value="CYT_DCMP_DEAMINASES_1"/>
    <property type="match status" value="1"/>
</dbReference>
<dbReference type="GO" id="GO:0008835">
    <property type="term" value="F:diaminohydroxyphosphoribosylaminopyrimidine deaminase activity"/>
    <property type="evidence" value="ECO:0007669"/>
    <property type="project" value="UniProtKB-EC"/>
</dbReference>
<dbReference type="Proteomes" id="UP000628775">
    <property type="component" value="Unassembled WGS sequence"/>
</dbReference>
<keyword evidence="6 15" id="KW-0686">Riboflavin biosynthesis</keyword>
<comment type="catalytic activity">
    <reaction evidence="14 15">
        <text>2,5-diamino-6-hydroxy-4-(5-phosphoribosylamino)-pyrimidine + H2O + H(+) = 5-amino-6-(5-phospho-D-ribosylamino)uracil + NH4(+)</text>
        <dbReference type="Rhea" id="RHEA:21868"/>
        <dbReference type="ChEBI" id="CHEBI:15377"/>
        <dbReference type="ChEBI" id="CHEBI:15378"/>
        <dbReference type="ChEBI" id="CHEBI:28938"/>
        <dbReference type="ChEBI" id="CHEBI:58453"/>
        <dbReference type="ChEBI" id="CHEBI:58614"/>
        <dbReference type="EC" id="3.5.4.26"/>
    </reaction>
</comment>
<evidence type="ECO:0000256" key="5">
    <source>
        <dbReference type="ARBA" id="ARBA00007417"/>
    </source>
</evidence>
<comment type="caution">
    <text evidence="20">The sequence shown here is derived from an EMBL/GenBank/DDBJ whole genome shotgun (WGS) entry which is preliminary data.</text>
</comment>
<comment type="function">
    <text evidence="1 15">Converts 2,5-diamino-6-(ribosylamino)-4(3h)-pyrimidinone 5'-phosphate into 5-amino-6-(ribosylamino)-2,4(1h,3h)-pyrimidinedione 5'-phosphate.</text>
</comment>
<dbReference type="GO" id="GO:0050661">
    <property type="term" value="F:NADP binding"/>
    <property type="evidence" value="ECO:0007669"/>
    <property type="project" value="InterPro"/>
</dbReference>
<keyword evidence="21" id="KW-1185">Reference proteome</keyword>
<dbReference type="Pfam" id="PF01872">
    <property type="entry name" value="RibD_C"/>
    <property type="match status" value="1"/>
</dbReference>
<keyword evidence="9 15" id="KW-0862">Zinc</keyword>
<dbReference type="PANTHER" id="PTHR38011">
    <property type="entry name" value="DIHYDROFOLATE REDUCTASE FAMILY PROTEIN (AFU_ORTHOLOGUE AFUA_8G06820)"/>
    <property type="match status" value="1"/>
</dbReference>
<dbReference type="EC" id="1.1.1.193" evidence="15"/>
<feature type="binding site" evidence="17">
    <location>
        <position position="196"/>
    </location>
    <ligand>
        <name>NADP(+)</name>
        <dbReference type="ChEBI" id="CHEBI:58349"/>
    </ligand>
</feature>
<evidence type="ECO:0000256" key="8">
    <source>
        <dbReference type="ARBA" id="ARBA00022801"/>
    </source>
</evidence>
<dbReference type="Pfam" id="PF00383">
    <property type="entry name" value="dCMP_cyt_deam_1"/>
    <property type="match status" value="1"/>
</dbReference>
<protein>
    <recommendedName>
        <fullName evidence="15">Riboflavin biosynthesis protein RibD</fullName>
    </recommendedName>
    <domain>
        <recommendedName>
            <fullName evidence="15">Diaminohydroxyphosphoribosylaminopyrimidine deaminase</fullName>
            <shortName evidence="15">DRAP deaminase</shortName>
            <ecNumber evidence="15">3.5.4.26</ecNumber>
        </recommendedName>
        <alternativeName>
            <fullName evidence="15">Riboflavin-specific deaminase</fullName>
        </alternativeName>
    </domain>
    <domain>
        <recommendedName>
            <fullName evidence="15">5-amino-6-(5-phosphoribosylamino)uracil reductase</fullName>
            <ecNumber evidence="15">1.1.1.193</ecNumber>
        </recommendedName>
        <alternativeName>
            <fullName evidence="15">HTP reductase</fullName>
        </alternativeName>
    </domain>
</protein>
<dbReference type="SUPFAM" id="SSF53927">
    <property type="entry name" value="Cytidine deaminase-like"/>
    <property type="match status" value="1"/>
</dbReference>
<dbReference type="EC" id="3.5.4.26" evidence="15"/>
<comment type="catalytic activity">
    <reaction evidence="13 15">
        <text>5-amino-6-(5-phospho-D-ribitylamino)uracil + NADP(+) = 5-amino-6-(5-phospho-D-ribosylamino)uracil + NADPH + H(+)</text>
        <dbReference type="Rhea" id="RHEA:17845"/>
        <dbReference type="ChEBI" id="CHEBI:15378"/>
        <dbReference type="ChEBI" id="CHEBI:57783"/>
        <dbReference type="ChEBI" id="CHEBI:58349"/>
        <dbReference type="ChEBI" id="CHEBI:58421"/>
        <dbReference type="ChEBI" id="CHEBI:58453"/>
        <dbReference type="EC" id="1.1.1.193"/>
    </reaction>
</comment>
<accession>A0A8J2YID7</accession>
<dbReference type="InterPro" id="IPR004794">
    <property type="entry name" value="Eubact_RibD"/>
</dbReference>
<feature type="binding site" evidence="18">
    <location>
        <position position="50"/>
    </location>
    <ligand>
        <name>Zn(2+)</name>
        <dbReference type="ChEBI" id="CHEBI:29105"/>
        <note>catalytic</note>
    </ligand>
</feature>
<feature type="active site" description="Proton donor" evidence="16">
    <location>
        <position position="52"/>
    </location>
</feature>
<dbReference type="CDD" id="cd01284">
    <property type="entry name" value="Riboflavin_deaminase-reductase"/>
    <property type="match status" value="1"/>
</dbReference>
<feature type="binding site" evidence="17">
    <location>
        <position position="292"/>
    </location>
    <ligand>
        <name>substrate</name>
    </ligand>
</feature>
<dbReference type="InterPro" id="IPR002734">
    <property type="entry name" value="RibDG_C"/>
</dbReference>
<evidence type="ECO:0000256" key="7">
    <source>
        <dbReference type="ARBA" id="ARBA00022723"/>
    </source>
</evidence>
<dbReference type="InterPro" id="IPR016193">
    <property type="entry name" value="Cytidine_deaminase-like"/>
</dbReference>
<dbReference type="FunFam" id="3.40.140.10:FF:000025">
    <property type="entry name" value="Riboflavin biosynthesis protein RibD"/>
    <property type="match status" value="1"/>
</dbReference>
<evidence type="ECO:0000256" key="10">
    <source>
        <dbReference type="ARBA" id="ARBA00022857"/>
    </source>
</evidence>
<evidence type="ECO:0000256" key="16">
    <source>
        <dbReference type="PIRSR" id="PIRSR006769-1"/>
    </source>
</evidence>
<feature type="binding site" evidence="17">
    <location>
        <position position="200"/>
    </location>
    <ligand>
        <name>NADP(+)</name>
        <dbReference type="ChEBI" id="CHEBI:58349"/>
    </ligand>
</feature>
<feature type="domain" description="CMP/dCMP-type deaminase" evidence="19">
    <location>
        <begin position="1"/>
        <end position="123"/>
    </location>
</feature>
<comment type="similarity">
    <text evidence="5 15">In the C-terminal section; belongs to the HTP reductase family.</text>
</comment>
<comment type="similarity">
    <text evidence="4 15">In the N-terminal section; belongs to the cytidine and deoxycytidylate deaminase family.</text>
</comment>
<evidence type="ECO:0000256" key="1">
    <source>
        <dbReference type="ARBA" id="ARBA00002151"/>
    </source>
</evidence>
<evidence type="ECO:0000259" key="19">
    <source>
        <dbReference type="PROSITE" id="PS51747"/>
    </source>
</evidence>
<evidence type="ECO:0000256" key="9">
    <source>
        <dbReference type="ARBA" id="ARBA00022833"/>
    </source>
</evidence>
<dbReference type="RefSeq" id="WP_229672556.1">
    <property type="nucleotide sequence ID" value="NZ_BMIR01000010.1"/>
</dbReference>
<feature type="binding site" evidence="17">
    <location>
        <position position="184"/>
    </location>
    <ligand>
        <name>substrate</name>
    </ligand>
</feature>
<reference evidence="20" key="2">
    <citation type="submission" date="2020-09" db="EMBL/GenBank/DDBJ databases">
        <authorList>
            <person name="Sun Q."/>
            <person name="Zhou Y."/>
        </authorList>
    </citation>
    <scope>NUCLEOTIDE SEQUENCE</scope>
    <source>
        <strain evidence="20">CGMCC 1.15371</strain>
    </source>
</reference>
<dbReference type="InterPro" id="IPR050765">
    <property type="entry name" value="Riboflavin_Biosynth_HTPR"/>
</dbReference>
<proteinExistence type="inferred from homology"/>
<comment type="pathway">
    <text evidence="3 15">Cofactor biosynthesis; riboflavin biosynthesis; 5-amino-6-(D-ribitylamino)uracil from GTP: step 3/4.</text>
</comment>
<dbReference type="InterPro" id="IPR002125">
    <property type="entry name" value="CMP_dCMP_dom"/>
</dbReference>
<keyword evidence="11 15" id="KW-0560">Oxidoreductase</keyword>
<dbReference type="NCBIfam" id="TIGR00227">
    <property type="entry name" value="ribD_Cterm"/>
    <property type="match status" value="1"/>
</dbReference>
<evidence type="ECO:0000256" key="2">
    <source>
        <dbReference type="ARBA" id="ARBA00004882"/>
    </source>
</evidence>
<evidence type="ECO:0000256" key="15">
    <source>
        <dbReference type="PIRNR" id="PIRNR006769"/>
    </source>
</evidence>
<feature type="binding site" evidence="17">
    <location>
        <position position="168"/>
    </location>
    <ligand>
        <name>substrate</name>
    </ligand>
</feature>
<feature type="binding site" evidence="18">
    <location>
        <position position="84"/>
    </location>
    <ligand>
        <name>Zn(2+)</name>
        <dbReference type="ChEBI" id="CHEBI:29105"/>
        <note>catalytic</note>
    </ligand>
</feature>
<keyword evidence="10 15" id="KW-0521">NADP</keyword>